<organism evidence="1 2">
    <name type="scientific">Puma concolor</name>
    <name type="common">Mountain lion</name>
    <name type="synonym">Felis concolor</name>
    <dbReference type="NCBI Taxonomy" id="9696"/>
    <lineage>
        <taxon>Eukaryota</taxon>
        <taxon>Metazoa</taxon>
        <taxon>Chordata</taxon>
        <taxon>Craniata</taxon>
        <taxon>Vertebrata</taxon>
        <taxon>Euteleostomi</taxon>
        <taxon>Mammalia</taxon>
        <taxon>Eutheria</taxon>
        <taxon>Laurasiatheria</taxon>
        <taxon>Carnivora</taxon>
        <taxon>Feliformia</taxon>
        <taxon>Felidae</taxon>
        <taxon>Felinae</taxon>
        <taxon>Puma</taxon>
    </lineage>
</organism>
<gene>
    <name evidence="2" type="primary">HEATR9</name>
</gene>
<name>A0A6P6HD27_PUMCO</name>
<sequence>MAYEISADILDIATSMFKYPWLEYPERTKELRKAMAPVRLPLSRYQMPKEEFPPSPECWRQHPSKPLSVPYCYLKKPEVYTHWHTLYDKRQEREAEKMLRKMRDHPRQLKEGTPIQKFHLPMSKLTIQSQMGSKPSDPAGDPLKWQRLKELTKSLESPREPEQFYAAQALGCLGVSEQFVMEALWQVAQTGSEKVKSEACRSLALLGCLNKHVIQVLITQLKGQNEEERMDSLTRLRVALNSQAAVPKDKRTQVGDEEKLVPVLQMLIKKSSNEAAVEAALCLGFLRPCSKIAQEFLLQCLSQGSKTQRMKALRMLVKMMHVHSATVIRAILDQLCSSSVLEHRFEATQMLKTIGLEKIQAQGLEGFTFDLLWRKTYNEPFLAMRQAVAETVEELKMKPTMMNLVEAQLMNSNATARQEAVISLGVLGIHSPQVFHLLLDMLDAEKSQAVKNSLQETLTLLASTDPWIQNKLKNKVIFVYEAPKTNEEAEPTRFRKDPENPEELNIQDFQLAQLNPLFIAKSRATSDQQKKLSAQRESAFYLTSTFPTCFSKPKHKAQATGPWVPGLRKQLQILAKTSK</sequence>
<dbReference type="AlphaFoldDB" id="A0A6P6HD27"/>
<evidence type="ECO:0000313" key="2">
    <source>
        <dbReference type="RefSeq" id="XP_025773670.1"/>
    </source>
</evidence>
<dbReference type="SUPFAM" id="SSF48371">
    <property type="entry name" value="ARM repeat"/>
    <property type="match status" value="1"/>
</dbReference>
<dbReference type="RefSeq" id="XP_025773670.1">
    <property type="nucleotide sequence ID" value="XM_025917885.1"/>
</dbReference>
<dbReference type="InterPro" id="IPR011989">
    <property type="entry name" value="ARM-like"/>
</dbReference>
<dbReference type="KEGG" id="pcoo:112854428"/>
<proteinExistence type="predicted"/>
<dbReference type="InterPro" id="IPR052873">
    <property type="entry name" value="HEATR9"/>
</dbReference>
<keyword evidence="1" id="KW-1185">Reference proteome</keyword>
<accession>A0A6P6HD27</accession>
<reference evidence="2" key="1">
    <citation type="submission" date="2025-08" db="UniProtKB">
        <authorList>
            <consortium name="RefSeq"/>
        </authorList>
    </citation>
    <scope>IDENTIFICATION</scope>
    <source>
        <tissue evidence="2">Blood</tissue>
    </source>
</reference>
<evidence type="ECO:0000313" key="1">
    <source>
        <dbReference type="Proteomes" id="UP000515131"/>
    </source>
</evidence>
<dbReference type="PANTHER" id="PTHR38323">
    <property type="entry name" value="PROTEIN HEATR9"/>
    <property type="match status" value="1"/>
</dbReference>
<dbReference type="InterPro" id="IPR016024">
    <property type="entry name" value="ARM-type_fold"/>
</dbReference>
<dbReference type="Gene3D" id="1.25.10.10">
    <property type="entry name" value="Leucine-rich Repeat Variant"/>
    <property type="match status" value="2"/>
</dbReference>
<dbReference type="GeneID" id="112854428"/>
<dbReference type="Proteomes" id="UP000515131">
    <property type="component" value="Unplaced"/>
</dbReference>
<dbReference type="CTD" id="256957"/>
<protein>
    <submittedName>
        <fullName evidence="2">Protein HEATR9 isoform X1</fullName>
    </submittedName>
</protein>
<dbReference type="PANTHER" id="PTHR38323:SF1">
    <property type="entry name" value="PROTEIN HEATR9"/>
    <property type="match status" value="1"/>
</dbReference>